<evidence type="ECO:0000313" key="1">
    <source>
        <dbReference type="EMBL" id="SVC58983.1"/>
    </source>
</evidence>
<protein>
    <submittedName>
        <fullName evidence="1">Uncharacterized protein</fullName>
    </submittedName>
</protein>
<dbReference type="AlphaFoldDB" id="A0A382NCP6"/>
<feature type="non-terminal residue" evidence="1">
    <location>
        <position position="1"/>
    </location>
</feature>
<name>A0A382NCP6_9ZZZZ</name>
<gene>
    <name evidence="1" type="ORF">METZ01_LOCUS311837</name>
</gene>
<organism evidence="1">
    <name type="scientific">marine metagenome</name>
    <dbReference type="NCBI Taxonomy" id="408172"/>
    <lineage>
        <taxon>unclassified sequences</taxon>
        <taxon>metagenomes</taxon>
        <taxon>ecological metagenomes</taxon>
    </lineage>
</organism>
<proteinExistence type="predicted"/>
<dbReference type="EMBL" id="UINC01099594">
    <property type="protein sequence ID" value="SVC58983.1"/>
    <property type="molecule type" value="Genomic_DNA"/>
</dbReference>
<accession>A0A382NCP6</accession>
<sequence>EKAEEIIAEIITKDPKFATIYKSYSDYKKTVEKWTKISEYALLRNRYE</sequence>
<reference evidence="1" key="1">
    <citation type="submission" date="2018-05" db="EMBL/GenBank/DDBJ databases">
        <authorList>
            <person name="Lanie J.A."/>
            <person name="Ng W.-L."/>
            <person name="Kazmierczak K.M."/>
            <person name="Andrzejewski T.M."/>
            <person name="Davidsen T.M."/>
            <person name="Wayne K.J."/>
            <person name="Tettelin H."/>
            <person name="Glass J.I."/>
            <person name="Rusch D."/>
            <person name="Podicherti R."/>
            <person name="Tsui H.-C.T."/>
            <person name="Winkler M.E."/>
        </authorList>
    </citation>
    <scope>NUCLEOTIDE SEQUENCE</scope>
</reference>